<dbReference type="Gene3D" id="2.160.20.120">
    <property type="match status" value="1"/>
</dbReference>
<feature type="domain" description="DUF4097" evidence="1">
    <location>
        <begin position="88"/>
        <end position="269"/>
    </location>
</feature>
<proteinExistence type="predicted"/>
<dbReference type="Proteomes" id="UP001549122">
    <property type="component" value="Unassembled WGS sequence"/>
</dbReference>
<sequence length="397" mass="42901">MTKTTYLAELAIYLKRLPKADFDDCMAYFIELFDDAGTEGEEDLIASLGTPQEAAAEILDQILEKEIEKVEVTNSKDRYISVNLPYFDRLSFDLGNLDVFVGRSEDGQYSLSYFNPQDGAQLPFDYQVVDGQLQLRSVEEKETRKYAFSVFSNRMGLNWATNTLVIKMPKGSALQQLEGRLGAGDLTVQDMVIEEGQLSTGAGDLNLTGLEARSLSCQTGSGDISLQASQVSRVQLATGAGDMDLSHVRLEGGKLSTGSGDVTIEDSQLRNIKLELASGDVEISQSQLSQLSGRLAAGDIVLADTSIDTVTLSLLSGDLSAKDLIFVGEINLSTLSGDIEIAGLNQLLDQLSLEVKVGFGGLDLSWDQASRKIYQHQVSNPIAKIGLSSKMGDISLA</sequence>
<dbReference type="InterPro" id="IPR025164">
    <property type="entry name" value="Toastrack_DUF4097"/>
</dbReference>
<organism evidence="2 3">
    <name type="scientific">Streptococcus rupicaprae</name>
    <dbReference type="NCBI Taxonomy" id="759619"/>
    <lineage>
        <taxon>Bacteria</taxon>
        <taxon>Bacillati</taxon>
        <taxon>Bacillota</taxon>
        <taxon>Bacilli</taxon>
        <taxon>Lactobacillales</taxon>
        <taxon>Streptococcaceae</taxon>
        <taxon>Streptococcus</taxon>
    </lineage>
</organism>
<dbReference type="Pfam" id="PF22564">
    <property type="entry name" value="HAAS"/>
    <property type="match status" value="1"/>
</dbReference>
<comment type="caution">
    <text evidence="2">The sequence shown here is derived from an EMBL/GenBank/DDBJ whole genome shotgun (WGS) entry which is preliminary data.</text>
</comment>
<gene>
    <name evidence="2" type="ORF">ABID29_000229</name>
</gene>
<keyword evidence="3" id="KW-1185">Reference proteome</keyword>
<dbReference type="EMBL" id="JBEPLO010000002">
    <property type="protein sequence ID" value="MET3557120.1"/>
    <property type="molecule type" value="Genomic_DNA"/>
</dbReference>
<protein>
    <recommendedName>
        <fullName evidence="1">DUF4097 domain-containing protein</fullName>
    </recommendedName>
</protein>
<evidence type="ECO:0000313" key="3">
    <source>
        <dbReference type="Proteomes" id="UP001549122"/>
    </source>
</evidence>
<name>A0ABV2FFB7_9STRE</name>
<evidence type="ECO:0000313" key="2">
    <source>
        <dbReference type="EMBL" id="MET3557120.1"/>
    </source>
</evidence>
<evidence type="ECO:0000259" key="1">
    <source>
        <dbReference type="Pfam" id="PF13349"/>
    </source>
</evidence>
<accession>A0ABV2FFB7</accession>
<reference evidence="2 3" key="1">
    <citation type="submission" date="2024-06" db="EMBL/GenBank/DDBJ databases">
        <title>Genomic Encyclopedia of Type Strains, Phase IV (KMG-IV): sequencing the most valuable type-strain genomes for metagenomic binning, comparative biology and taxonomic classification.</title>
        <authorList>
            <person name="Goeker M."/>
        </authorList>
    </citation>
    <scope>NUCLEOTIDE SEQUENCE [LARGE SCALE GENOMIC DNA]</scope>
    <source>
        <strain evidence="2 3">DSM 28303</strain>
    </source>
</reference>
<dbReference type="Pfam" id="PF13349">
    <property type="entry name" value="DUF4097"/>
    <property type="match status" value="1"/>
</dbReference>